<dbReference type="GO" id="GO:0006355">
    <property type="term" value="P:regulation of DNA-templated transcription"/>
    <property type="evidence" value="ECO:0007669"/>
    <property type="project" value="UniProtKB-UniRule"/>
</dbReference>
<protein>
    <recommendedName>
        <fullName evidence="4">Bifunctional protein PyrR</fullName>
    </recommendedName>
    <domain>
        <recommendedName>
            <fullName evidence="4">Pyrimidine operon regulatory protein</fullName>
        </recommendedName>
    </domain>
    <domain>
        <recommendedName>
            <fullName evidence="4">Uracil phosphoribosyltransferase</fullName>
            <shortName evidence="4">UPRTase</shortName>
            <ecNumber evidence="4">2.4.2.9</ecNumber>
        </recommendedName>
    </domain>
</protein>
<evidence type="ECO:0000313" key="6">
    <source>
        <dbReference type="EMBL" id="KKZ13124.1"/>
    </source>
</evidence>
<proteinExistence type="inferred from homology"/>
<evidence type="ECO:0000313" key="7">
    <source>
        <dbReference type="Proteomes" id="UP000035067"/>
    </source>
</evidence>
<dbReference type="InterPro" id="IPR023050">
    <property type="entry name" value="PyrR"/>
</dbReference>
<dbReference type="InterPro" id="IPR000836">
    <property type="entry name" value="PRTase_dom"/>
</dbReference>
<organism evidence="6 7">
    <name type="scientific">Candidatus Synechococcus spongiarum SP3</name>
    <dbReference type="NCBI Taxonomy" id="1604020"/>
    <lineage>
        <taxon>Bacteria</taxon>
        <taxon>Bacillati</taxon>
        <taxon>Cyanobacteriota</taxon>
        <taxon>Cyanophyceae</taxon>
        <taxon>Synechococcales</taxon>
        <taxon>Synechococcaceae</taxon>
        <taxon>Synechococcus</taxon>
    </lineage>
</organism>
<dbReference type="Proteomes" id="UP000035067">
    <property type="component" value="Unassembled WGS sequence"/>
</dbReference>
<keyword evidence="2 4" id="KW-0805">Transcription regulation</keyword>
<dbReference type="FunFam" id="3.40.50.2020:FF:000020">
    <property type="entry name" value="Bifunctional protein PyrR"/>
    <property type="match status" value="1"/>
</dbReference>
<feature type="short sequence motif" description="PRPP-binding" evidence="4">
    <location>
        <begin position="105"/>
        <end position="117"/>
    </location>
</feature>
<dbReference type="InterPro" id="IPR029057">
    <property type="entry name" value="PRTase-like"/>
</dbReference>
<evidence type="ECO:0000256" key="3">
    <source>
        <dbReference type="ARBA" id="ARBA00023163"/>
    </source>
</evidence>
<evidence type="ECO:0000259" key="5">
    <source>
        <dbReference type="Pfam" id="PF00156"/>
    </source>
</evidence>
<comment type="caution">
    <text evidence="6">The sequence shown here is derived from an EMBL/GenBank/DDBJ whole genome shotgun (WGS) entry which is preliminary data.</text>
</comment>
<dbReference type="PATRIC" id="fig|1604020.3.peg.1465"/>
<dbReference type="GO" id="GO:0004845">
    <property type="term" value="F:uracil phosphoribosyltransferase activity"/>
    <property type="evidence" value="ECO:0007669"/>
    <property type="project" value="UniProtKB-UniRule"/>
</dbReference>
<sequence>MVPDMVPDQPCVVILSGPALRRTMTRLASQVLEAAHNPSRLLLLGIPNRGVPLAKVLAEELGRLAGQVIEAGSLDPTFHRDDLRTVPTKLPQATVLPVPVDNRDVVLVDDVLFTGRTARAALDALLAWGNPRTVRLLVMVDRGHRELPLQADFVGRNVPTRRSEFIRLYLRPTDPEEGVVLLPRAPSS</sequence>
<dbReference type="HAMAP" id="MF_01219">
    <property type="entry name" value="PyrR"/>
    <property type="match status" value="1"/>
</dbReference>
<evidence type="ECO:0000256" key="2">
    <source>
        <dbReference type="ARBA" id="ARBA00023015"/>
    </source>
</evidence>
<dbReference type="Pfam" id="PF00156">
    <property type="entry name" value="Pribosyltran"/>
    <property type="match status" value="1"/>
</dbReference>
<comment type="similarity">
    <text evidence="1 4">Belongs to the purine/pyrimidine phosphoribosyltransferase family. PyrR subfamily.</text>
</comment>
<dbReference type="Gene3D" id="3.40.50.2020">
    <property type="match status" value="1"/>
</dbReference>
<dbReference type="SUPFAM" id="SSF53271">
    <property type="entry name" value="PRTase-like"/>
    <property type="match status" value="1"/>
</dbReference>
<accession>A0A0G2HNI7</accession>
<dbReference type="CDD" id="cd06223">
    <property type="entry name" value="PRTases_typeI"/>
    <property type="match status" value="1"/>
</dbReference>
<dbReference type="InterPro" id="IPR050137">
    <property type="entry name" value="PyrR_bifunctional"/>
</dbReference>
<keyword evidence="4 6" id="KW-0808">Transferase</keyword>
<dbReference type="PANTHER" id="PTHR11608">
    <property type="entry name" value="BIFUNCTIONAL PROTEIN PYRR"/>
    <property type="match status" value="1"/>
</dbReference>
<comment type="function">
    <text evidence="4">Also displays a weak uracil phosphoribosyltransferase activity which is not physiologically significant.</text>
</comment>
<dbReference type="PANTHER" id="PTHR11608:SF0">
    <property type="entry name" value="BIFUNCTIONAL PROTEIN PYRR"/>
    <property type="match status" value="1"/>
</dbReference>
<dbReference type="NCBIfam" id="NF003549">
    <property type="entry name" value="PRK05205.1-5"/>
    <property type="match status" value="1"/>
</dbReference>
<keyword evidence="4 6" id="KW-0328">Glycosyltransferase</keyword>
<comment type="function">
    <text evidence="4">Regulates the transcription of the pyrimidine nucleotide (pyr) operon in response to exogenous pyrimidines.</text>
</comment>
<feature type="domain" description="Phosphoribosyltransferase" evidence="5">
    <location>
        <begin position="14"/>
        <end position="154"/>
    </location>
</feature>
<evidence type="ECO:0000256" key="4">
    <source>
        <dbReference type="HAMAP-Rule" id="MF_01219"/>
    </source>
</evidence>
<reference evidence="6 7" key="1">
    <citation type="submission" date="2015-01" db="EMBL/GenBank/DDBJ databases">
        <title>Lifestyle Evolution in Cyanobacterial Symbionts of Sponges.</title>
        <authorList>
            <person name="Burgsdorf I."/>
            <person name="Slaby B.M."/>
            <person name="Handley K.M."/>
            <person name="Haber M."/>
            <person name="Blom J."/>
            <person name="Marshall C.W."/>
            <person name="Gilbert J.A."/>
            <person name="Hentschel U."/>
            <person name="Steindler L."/>
        </authorList>
    </citation>
    <scope>NUCLEOTIDE SEQUENCE [LARGE SCALE GENOMIC DNA]</scope>
    <source>
        <strain evidence="6">SP3</strain>
    </source>
</reference>
<gene>
    <name evidence="4" type="primary">pyrR</name>
    <name evidence="6" type="ORF">TE42_01800</name>
</gene>
<name>A0A0G2HNI7_9SYNE</name>
<dbReference type="AlphaFoldDB" id="A0A0G2HNI7"/>
<keyword evidence="3 4" id="KW-0804">Transcription</keyword>
<comment type="catalytic activity">
    <reaction evidence="4">
        <text>UMP + diphosphate = 5-phospho-alpha-D-ribose 1-diphosphate + uracil</text>
        <dbReference type="Rhea" id="RHEA:13017"/>
        <dbReference type="ChEBI" id="CHEBI:17568"/>
        <dbReference type="ChEBI" id="CHEBI:33019"/>
        <dbReference type="ChEBI" id="CHEBI:57865"/>
        <dbReference type="ChEBI" id="CHEBI:58017"/>
        <dbReference type="EC" id="2.4.2.9"/>
    </reaction>
</comment>
<dbReference type="EMBL" id="JXQG01000005">
    <property type="protein sequence ID" value="KKZ13124.1"/>
    <property type="molecule type" value="Genomic_DNA"/>
</dbReference>
<dbReference type="EC" id="2.4.2.9" evidence="4"/>
<evidence type="ECO:0000256" key="1">
    <source>
        <dbReference type="ARBA" id="ARBA00005565"/>
    </source>
</evidence>